<dbReference type="Proteomes" id="UP000027138">
    <property type="component" value="Unassembled WGS sequence"/>
</dbReference>
<keyword evidence="2" id="KW-1185">Reference proteome</keyword>
<name>A0A067KF59_JATCU</name>
<protein>
    <submittedName>
        <fullName evidence="1">Uncharacterized protein</fullName>
    </submittedName>
</protein>
<gene>
    <name evidence="1" type="ORF">JCGZ_10927</name>
</gene>
<dbReference type="AlphaFoldDB" id="A0A067KF59"/>
<proteinExistence type="predicted"/>
<evidence type="ECO:0000313" key="2">
    <source>
        <dbReference type="Proteomes" id="UP000027138"/>
    </source>
</evidence>
<accession>A0A067KF59</accession>
<dbReference type="EMBL" id="KK914513">
    <property type="protein sequence ID" value="KDP34722.1"/>
    <property type="molecule type" value="Genomic_DNA"/>
</dbReference>
<evidence type="ECO:0000313" key="1">
    <source>
        <dbReference type="EMBL" id="KDP34722.1"/>
    </source>
</evidence>
<organism evidence="1 2">
    <name type="scientific">Jatropha curcas</name>
    <name type="common">Barbados nut</name>
    <dbReference type="NCBI Taxonomy" id="180498"/>
    <lineage>
        <taxon>Eukaryota</taxon>
        <taxon>Viridiplantae</taxon>
        <taxon>Streptophyta</taxon>
        <taxon>Embryophyta</taxon>
        <taxon>Tracheophyta</taxon>
        <taxon>Spermatophyta</taxon>
        <taxon>Magnoliopsida</taxon>
        <taxon>eudicotyledons</taxon>
        <taxon>Gunneridae</taxon>
        <taxon>Pentapetalae</taxon>
        <taxon>rosids</taxon>
        <taxon>fabids</taxon>
        <taxon>Malpighiales</taxon>
        <taxon>Euphorbiaceae</taxon>
        <taxon>Crotonoideae</taxon>
        <taxon>Jatropheae</taxon>
        <taxon>Jatropha</taxon>
    </lineage>
</organism>
<reference evidence="1 2" key="1">
    <citation type="journal article" date="2014" name="PLoS ONE">
        <title>Global Analysis of Gene Expression Profiles in Physic Nut (Jatropha curcas L.) Seedlings Exposed to Salt Stress.</title>
        <authorList>
            <person name="Zhang L."/>
            <person name="Zhang C."/>
            <person name="Wu P."/>
            <person name="Chen Y."/>
            <person name="Li M."/>
            <person name="Jiang H."/>
            <person name="Wu G."/>
        </authorList>
    </citation>
    <scope>NUCLEOTIDE SEQUENCE [LARGE SCALE GENOMIC DNA]</scope>
    <source>
        <strain evidence="2">cv. GZQX0401</strain>
        <tissue evidence="1">Young leaves</tissue>
    </source>
</reference>
<sequence length="59" mass="6541">MTALNLGRESKSTKENITAKLGKDRKLMNAKTNMKLRDNAVTGNSKISTFIRIETSLLS</sequence>